<feature type="compositionally biased region" description="Basic residues" evidence="1">
    <location>
        <begin position="385"/>
        <end position="396"/>
    </location>
</feature>
<proteinExistence type="predicted"/>
<feature type="compositionally biased region" description="Low complexity" evidence="1">
    <location>
        <begin position="159"/>
        <end position="173"/>
    </location>
</feature>
<feature type="compositionally biased region" description="Basic and acidic residues" evidence="1">
    <location>
        <begin position="320"/>
        <end position="332"/>
    </location>
</feature>
<feature type="region of interest" description="Disordered" evidence="1">
    <location>
        <begin position="550"/>
        <end position="579"/>
    </location>
</feature>
<feature type="compositionally biased region" description="Low complexity" evidence="1">
    <location>
        <begin position="18"/>
        <end position="32"/>
    </location>
</feature>
<sequence length="596" mass="66236">GRVVRARSPRPPVPARGPPLRLAPTAASARPAGVDRDAAPPAAAQPPRHRRPGPGFGGVVPAARRPPPDDPHRRRHLQRPGQPADGRRRDPLRPQRADRPHPPRQGPGDPDPEPPFGQPGTLDPGGVPTRHHAQPARRRLAPVHDPGLVQPRQKPQGPPLGAAPAGRRPLARAPDADPAHPARSHPGAGSGRPAADLPQRRDPLVGRFSALRQRRRRPSARPLRQRRQAARRRRRLRRDRPRVRRPPRQRARLLGRVGPAPIPLRPRAQRDLRRAAPGASRLVRRRPVRPRPPDQRRPAGQDPHRRMDHRDPGPPDDADRDARQLVGPDRRAIAQADRPPRLRRGARRHPGVEDEPFWGPLRPDRGVRRRLPDAPADPGRTGAAGRRRRRPARRAVVRGTGRSPRVRPAGRVQPGRPLLLVRPRPPRRDHPPQLPPRAANLRAPGRHPPGPGGDRHPALARTRRAPLQRIPPDDAPPAGQDLRRHHRQPGLGGGTGPRLRRRRRRGRPDGRPLRRAGPQRVRVQRHRLPDLHPDGLPPPQLRPLLHQGFHPGGLHPNRHGLDRRQRHGQRVAAPRAVAAPCAEGRQERVRAVGGIP</sequence>
<feature type="compositionally biased region" description="Low complexity" evidence="1">
    <location>
        <begin position="570"/>
        <end position="579"/>
    </location>
</feature>
<feature type="compositionally biased region" description="Basic and acidic residues" evidence="1">
    <location>
        <begin position="362"/>
        <end position="372"/>
    </location>
</feature>
<keyword evidence="2" id="KW-0575">Peroxidase</keyword>
<dbReference type="GO" id="GO:0004447">
    <property type="term" value="F:iodide peroxidase activity"/>
    <property type="evidence" value="ECO:0007669"/>
    <property type="project" value="UniProtKB-EC"/>
</dbReference>
<protein>
    <submittedName>
        <fullName evidence="2">Animal haem peroxidase</fullName>
        <ecNumber evidence="2">1.11.1.8</ecNumber>
    </submittedName>
</protein>
<name>A0A6J4UPV9_9BACT</name>
<organism evidence="2">
    <name type="scientific">uncultured Thermomicrobiales bacterium</name>
    <dbReference type="NCBI Taxonomy" id="1645740"/>
    <lineage>
        <taxon>Bacteria</taxon>
        <taxon>Pseudomonadati</taxon>
        <taxon>Thermomicrobiota</taxon>
        <taxon>Thermomicrobia</taxon>
        <taxon>Thermomicrobiales</taxon>
        <taxon>environmental samples</taxon>
    </lineage>
</organism>
<accession>A0A6J4UPV9</accession>
<dbReference type="EMBL" id="CADCWE010000207">
    <property type="protein sequence ID" value="CAA9554434.1"/>
    <property type="molecule type" value="Genomic_DNA"/>
</dbReference>
<feature type="non-terminal residue" evidence="2">
    <location>
        <position position="1"/>
    </location>
</feature>
<feature type="compositionally biased region" description="Low complexity" evidence="1">
    <location>
        <begin position="411"/>
        <end position="422"/>
    </location>
</feature>
<feature type="compositionally biased region" description="Basic and acidic residues" evidence="1">
    <location>
        <begin position="291"/>
        <end position="313"/>
    </location>
</feature>
<gene>
    <name evidence="2" type="ORF">AVDCRST_MAG73-3143</name>
</gene>
<feature type="compositionally biased region" description="Low complexity" evidence="1">
    <location>
        <begin position="373"/>
        <end position="384"/>
    </location>
</feature>
<feature type="non-terminal residue" evidence="2">
    <location>
        <position position="596"/>
    </location>
</feature>
<feature type="compositionally biased region" description="Basic residues" evidence="1">
    <location>
        <begin position="129"/>
        <end position="141"/>
    </location>
</feature>
<feature type="region of interest" description="Disordered" evidence="1">
    <location>
        <begin position="1"/>
        <end position="536"/>
    </location>
</feature>
<keyword evidence="2" id="KW-0560">Oxidoreductase</keyword>
<dbReference type="AlphaFoldDB" id="A0A6J4UPV9"/>
<feature type="compositionally biased region" description="Basic residues" evidence="1">
    <location>
        <begin position="212"/>
        <end position="253"/>
    </location>
</feature>
<evidence type="ECO:0000313" key="2">
    <source>
        <dbReference type="EMBL" id="CAA9554434.1"/>
    </source>
</evidence>
<reference evidence="2" key="1">
    <citation type="submission" date="2020-02" db="EMBL/GenBank/DDBJ databases">
        <authorList>
            <person name="Meier V. D."/>
        </authorList>
    </citation>
    <scope>NUCLEOTIDE SEQUENCE</scope>
    <source>
        <strain evidence="2">AVDCRST_MAG73</strain>
    </source>
</reference>
<evidence type="ECO:0000256" key="1">
    <source>
        <dbReference type="SAM" id="MobiDB-lite"/>
    </source>
</evidence>
<feature type="compositionally biased region" description="Basic and acidic residues" evidence="1">
    <location>
        <begin position="85"/>
        <end position="101"/>
    </location>
</feature>
<dbReference type="EC" id="1.11.1.8" evidence="2"/>